<organism evidence="1 2">
    <name type="scientific">Melghiribacillus thermohalophilus</name>
    <dbReference type="NCBI Taxonomy" id="1324956"/>
    <lineage>
        <taxon>Bacteria</taxon>
        <taxon>Bacillati</taxon>
        <taxon>Bacillota</taxon>
        <taxon>Bacilli</taxon>
        <taxon>Bacillales</taxon>
        <taxon>Bacillaceae</taxon>
        <taxon>Melghiribacillus</taxon>
    </lineage>
</organism>
<dbReference type="Proteomes" id="UP000294650">
    <property type="component" value="Unassembled WGS sequence"/>
</dbReference>
<sequence length="45" mass="4914">MGGFFIVLEKNGMLSLIQDADRQPTGGYPKIRKDISDAFRVVGDG</sequence>
<keyword evidence="2" id="KW-1185">Reference proteome</keyword>
<evidence type="ECO:0000313" key="1">
    <source>
        <dbReference type="EMBL" id="TCT26306.1"/>
    </source>
</evidence>
<dbReference type="EMBL" id="SMAN01000002">
    <property type="protein sequence ID" value="TCT26306.1"/>
    <property type="molecule type" value="Genomic_DNA"/>
</dbReference>
<protein>
    <submittedName>
        <fullName evidence="1">Uncharacterized protein</fullName>
    </submittedName>
</protein>
<gene>
    <name evidence="1" type="ORF">EDD68_1027</name>
</gene>
<proteinExistence type="predicted"/>
<dbReference type="AlphaFoldDB" id="A0A4V6P035"/>
<comment type="caution">
    <text evidence="1">The sequence shown here is derived from an EMBL/GenBank/DDBJ whole genome shotgun (WGS) entry which is preliminary data.</text>
</comment>
<name>A0A4V6P035_9BACI</name>
<evidence type="ECO:0000313" key="2">
    <source>
        <dbReference type="Proteomes" id="UP000294650"/>
    </source>
</evidence>
<accession>A0A4V6P035</accession>
<reference evidence="1 2" key="1">
    <citation type="submission" date="2019-03" db="EMBL/GenBank/DDBJ databases">
        <title>Genomic Encyclopedia of Type Strains, Phase IV (KMG-IV): sequencing the most valuable type-strain genomes for metagenomic binning, comparative biology and taxonomic classification.</title>
        <authorList>
            <person name="Goeker M."/>
        </authorList>
    </citation>
    <scope>NUCLEOTIDE SEQUENCE [LARGE SCALE GENOMIC DNA]</scope>
    <source>
        <strain evidence="1 2">DSM 25894</strain>
    </source>
</reference>